<feature type="region of interest" description="Disordered" evidence="4">
    <location>
        <begin position="52"/>
        <end position="72"/>
    </location>
</feature>
<evidence type="ECO:0000256" key="3">
    <source>
        <dbReference type="ARBA" id="ARBA00023237"/>
    </source>
</evidence>
<keyword evidence="2" id="KW-0812">Transmembrane</keyword>
<keyword evidence="9" id="KW-1185">Reference proteome</keyword>
<dbReference type="Gene3D" id="3.10.20.310">
    <property type="entry name" value="membrane protein fhac"/>
    <property type="match status" value="1"/>
</dbReference>
<dbReference type="InterPro" id="IPR051544">
    <property type="entry name" value="TPS_OM_transporter"/>
</dbReference>
<reference evidence="9" key="1">
    <citation type="journal article" date="2019" name="Int. J. Syst. Evol. Microbiol.">
        <title>The Global Catalogue of Microorganisms (GCM) 10K type strain sequencing project: providing services to taxonomists for standard genome sequencing and annotation.</title>
        <authorList>
            <consortium name="The Broad Institute Genomics Platform"/>
            <consortium name="The Broad Institute Genome Sequencing Center for Infectious Disease"/>
            <person name="Wu L."/>
            <person name="Ma J."/>
        </authorList>
    </citation>
    <scope>NUCLEOTIDE SEQUENCE [LARGE SCALE GENOMIC DNA]</scope>
    <source>
        <strain evidence="9">CCUG 39402</strain>
    </source>
</reference>
<dbReference type="InterPro" id="IPR013686">
    <property type="entry name" value="Polypept-transport_assoc_ShlB"/>
</dbReference>
<proteinExistence type="predicted"/>
<feature type="compositionally biased region" description="Low complexity" evidence="4">
    <location>
        <begin position="52"/>
        <end position="64"/>
    </location>
</feature>
<keyword evidence="3" id="KW-0998">Cell outer membrane</keyword>
<feature type="domain" description="Polypeptide-transport-associated ShlB-type" evidence="7">
    <location>
        <begin position="82"/>
        <end position="155"/>
    </location>
</feature>
<evidence type="ECO:0000256" key="2">
    <source>
        <dbReference type="ARBA" id="ARBA00022692"/>
    </source>
</evidence>
<feature type="domain" description="Haemolysin activator HlyB C-terminal" evidence="6">
    <location>
        <begin position="218"/>
        <end position="528"/>
    </location>
</feature>
<keyword evidence="1" id="KW-1134">Transmembrane beta strand</keyword>
<feature type="chain" id="PRO_5046164470" evidence="5">
    <location>
        <begin position="35"/>
        <end position="570"/>
    </location>
</feature>
<sequence>MNSPTEMKKMTFNSLPLSTLTSALLLAMYGGAWAQTPPVPDAGQVLRDLRQASPMPQPQAAPLQRIEESPDLSQKGEARVLVKSVTITGNQEIPGSELQPLVAGLVGAEQSLSQLNAAARRITAYYRRQGFAVARAYLPAQDITDGVVTISVIEGRISSHRISNNSLLSDEAASAYVGQVRDGDVIRSDQIDRGLLLLQDTPGVSSSRATLQPGASVGTSELLIEVNPAAPYSGNVVLDNYGSRYTGEYRLAGSFNLASPLKIGDQLTFNALTSGPSLSFGRIAYQLPVGSDGLRLGVAYFDTHYRLGREFEALQANGTASSTSVFAAYPFIRSQMKNLSGTIVLEDKKLNDRVDSTATQTGKKLQVTSLGLAGSLQDALWGGGINSLDLSLVLGNLNIQSPTALAIDAASAQTNGSYSRVAYTLGRLQRISNETFLSVSLSGQQAGKNLDSSEKFVLGGLNGVRAYPQGEASGDEGYKGTVELRQALMPNLQGTLFYDFGSIKINKNPFGAPASNSRNLSGVGLGLNASLDKVQLRAAVAWRTHGGVPTSLPASAVKTPTLLLQAILAF</sequence>
<keyword evidence="1" id="KW-0472">Membrane</keyword>
<protein>
    <submittedName>
        <fullName evidence="8">ShlB/FhaC/HecB family hemolysin secretion/activation protein</fullName>
    </submittedName>
</protein>
<evidence type="ECO:0000313" key="8">
    <source>
        <dbReference type="EMBL" id="MFC6280072.1"/>
    </source>
</evidence>
<accession>A0ABW1TSM8</accession>
<feature type="signal peptide" evidence="5">
    <location>
        <begin position="1"/>
        <end position="34"/>
    </location>
</feature>
<dbReference type="Pfam" id="PF08479">
    <property type="entry name" value="POTRA_2"/>
    <property type="match status" value="1"/>
</dbReference>
<gene>
    <name evidence="8" type="ORF">ACFQND_02365</name>
</gene>
<dbReference type="Proteomes" id="UP001596270">
    <property type="component" value="Unassembled WGS sequence"/>
</dbReference>
<dbReference type="Pfam" id="PF03865">
    <property type="entry name" value="ShlB"/>
    <property type="match status" value="1"/>
</dbReference>
<dbReference type="PANTHER" id="PTHR34597">
    <property type="entry name" value="SLR1661 PROTEIN"/>
    <property type="match status" value="1"/>
</dbReference>
<evidence type="ECO:0000256" key="4">
    <source>
        <dbReference type="SAM" id="MobiDB-lite"/>
    </source>
</evidence>
<comment type="caution">
    <text evidence="8">The sequence shown here is derived from an EMBL/GenBank/DDBJ whole genome shotgun (WGS) entry which is preliminary data.</text>
</comment>
<evidence type="ECO:0000259" key="7">
    <source>
        <dbReference type="Pfam" id="PF08479"/>
    </source>
</evidence>
<dbReference type="Gene3D" id="2.40.160.50">
    <property type="entry name" value="membrane protein fhac: a member of the omp85/tpsb transporter family"/>
    <property type="match status" value="1"/>
</dbReference>
<name>A0ABW1TSM8_9BURK</name>
<dbReference type="PANTHER" id="PTHR34597:SF1">
    <property type="entry name" value="HEME_HEMOPEXIN TRANSPORTER PROTEIN HUXB"/>
    <property type="match status" value="1"/>
</dbReference>
<keyword evidence="5" id="KW-0732">Signal</keyword>
<organism evidence="8 9">
    <name type="scientific">Polaromonas aquatica</name>
    <dbReference type="NCBI Taxonomy" id="332657"/>
    <lineage>
        <taxon>Bacteria</taxon>
        <taxon>Pseudomonadati</taxon>
        <taxon>Pseudomonadota</taxon>
        <taxon>Betaproteobacteria</taxon>
        <taxon>Burkholderiales</taxon>
        <taxon>Comamonadaceae</taxon>
        <taxon>Polaromonas</taxon>
    </lineage>
</organism>
<dbReference type="EMBL" id="JBHSRS010000005">
    <property type="protein sequence ID" value="MFC6280072.1"/>
    <property type="molecule type" value="Genomic_DNA"/>
</dbReference>
<evidence type="ECO:0000313" key="9">
    <source>
        <dbReference type="Proteomes" id="UP001596270"/>
    </source>
</evidence>
<evidence type="ECO:0000259" key="6">
    <source>
        <dbReference type="Pfam" id="PF03865"/>
    </source>
</evidence>
<evidence type="ECO:0000256" key="1">
    <source>
        <dbReference type="ARBA" id="ARBA00022452"/>
    </source>
</evidence>
<evidence type="ECO:0000256" key="5">
    <source>
        <dbReference type="SAM" id="SignalP"/>
    </source>
</evidence>
<dbReference type="InterPro" id="IPR005565">
    <property type="entry name" value="Hemolysn_activator_HlyB_C"/>
</dbReference>